<accession>A0A3B0BU02</accession>
<dbReference type="RefSeq" id="WP_120714439.1">
    <property type="nucleotide sequence ID" value="NZ_RBCJ01000008.1"/>
</dbReference>
<dbReference type="AlphaFoldDB" id="A0A3B0BU02"/>
<dbReference type="InterPro" id="IPR007061">
    <property type="entry name" value="MST-like"/>
</dbReference>
<evidence type="ECO:0000313" key="2">
    <source>
        <dbReference type="EMBL" id="RKN75096.1"/>
    </source>
</evidence>
<dbReference type="Gene3D" id="1.20.120.450">
    <property type="entry name" value="dinb family like domain"/>
    <property type="match status" value="1"/>
</dbReference>
<gene>
    <name evidence="2" type="ORF">D7Z94_25170</name>
</gene>
<organism evidence="2 3">
    <name type="scientific">Ulvibacterium marinum</name>
    <dbReference type="NCBI Taxonomy" id="2419782"/>
    <lineage>
        <taxon>Bacteria</taxon>
        <taxon>Pseudomonadati</taxon>
        <taxon>Bacteroidota</taxon>
        <taxon>Flavobacteriia</taxon>
        <taxon>Flavobacteriales</taxon>
        <taxon>Flavobacteriaceae</taxon>
        <taxon>Ulvibacterium</taxon>
    </lineage>
</organism>
<dbReference type="InterPro" id="IPR034660">
    <property type="entry name" value="DinB/YfiT-like"/>
</dbReference>
<proteinExistence type="predicted"/>
<keyword evidence="1" id="KW-0732">Signal</keyword>
<protein>
    <submittedName>
        <fullName evidence="2">DinB family protein</fullName>
    </submittedName>
</protein>
<evidence type="ECO:0000256" key="1">
    <source>
        <dbReference type="SAM" id="SignalP"/>
    </source>
</evidence>
<name>A0A3B0BU02_9FLAO</name>
<feature type="signal peptide" evidence="1">
    <location>
        <begin position="1"/>
        <end position="21"/>
    </location>
</feature>
<feature type="chain" id="PRO_5017195860" evidence="1">
    <location>
        <begin position="22"/>
        <end position="187"/>
    </location>
</feature>
<sequence length="187" mass="21586">MKSLKKNATLLIVCFSLSLMNAQHEMKPVEGYSLQIGLMVYMLEDLKDRITEQVKDLDQSQTDFLYDEDANSIGALVMHLVSTEAYYQIETLEGRQLTEDEQKRLGVAGGLNDESKKIIKGKPIQHYLDLWEKVRQKTLAGLKTKDDEWFASQIEEGINFHWVWYHVMEHSANHMGQIGTIKNRLPE</sequence>
<dbReference type="OrthoDB" id="117483at2"/>
<evidence type="ECO:0000313" key="3">
    <source>
        <dbReference type="Proteomes" id="UP000276603"/>
    </source>
</evidence>
<dbReference type="Proteomes" id="UP000276603">
    <property type="component" value="Unassembled WGS sequence"/>
</dbReference>
<comment type="caution">
    <text evidence="2">The sequence shown here is derived from an EMBL/GenBank/DDBJ whole genome shotgun (WGS) entry which is preliminary data.</text>
</comment>
<keyword evidence="3" id="KW-1185">Reference proteome</keyword>
<dbReference type="EMBL" id="RBCJ01000008">
    <property type="protein sequence ID" value="RKN75096.1"/>
    <property type="molecule type" value="Genomic_DNA"/>
</dbReference>
<dbReference type="Pfam" id="PF04978">
    <property type="entry name" value="MST"/>
    <property type="match status" value="1"/>
</dbReference>
<dbReference type="SUPFAM" id="SSF109854">
    <property type="entry name" value="DinB/YfiT-like putative metalloenzymes"/>
    <property type="match status" value="1"/>
</dbReference>
<reference evidence="2 3" key="1">
    <citation type="submission" date="2018-10" db="EMBL/GenBank/DDBJ databases">
        <title>Ulvibacterium marinum gen. nov., sp. nov., a novel marine bacterium of the family Flavobacteriaceae, isolated from a culture of the green alga Ulva prolifera.</title>
        <authorList>
            <person name="Zhang Z."/>
        </authorList>
    </citation>
    <scope>NUCLEOTIDE SEQUENCE [LARGE SCALE GENOMIC DNA]</scope>
    <source>
        <strain evidence="2 3">CCMM003</strain>
    </source>
</reference>